<proteinExistence type="predicted"/>
<dbReference type="EMBL" id="CDPU01000029">
    <property type="protein sequence ID" value="CEO52601.1"/>
    <property type="molecule type" value="Genomic_DNA"/>
</dbReference>
<dbReference type="AlphaFoldDB" id="A0A0B7KD00"/>
<gene>
    <name evidence="1" type="ORF">BN869_000008659_1</name>
</gene>
<feature type="non-terminal residue" evidence="1">
    <location>
        <position position="111"/>
    </location>
</feature>
<evidence type="ECO:0000313" key="1">
    <source>
        <dbReference type="EMBL" id="CEO52601.1"/>
    </source>
</evidence>
<protein>
    <submittedName>
        <fullName evidence="1">Uncharacterized protein</fullName>
    </submittedName>
</protein>
<accession>A0A0B7KD00</accession>
<reference evidence="1" key="1">
    <citation type="submission" date="2015-01" db="EMBL/GenBank/DDBJ databases">
        <authorList>
            <person name="Durling Mikael"/>
        </authorList>
    </citation>
    <scope>NUCLEOTIDE SEQUENCE</scope>
</reference>
<sequence>MTEPLGTTGRMSRRCMRACTRCHSMKMLGFGTMHAMRKETSALCVQARGTARIYLPKSWNHVSGMAVRVLGLGILAPDDQKIGNMLRRPGRLLSSSLSYRMLKPGMTTSRQ</sequence>
<name>A0A0B7KD00_BIOOC</name>
<organism evidence="1">
    <name type="scientific">Bionectria ochroleuca</name>
    <name type="common">Gliocladium roseum</name>
    <dbReference type="NCBI Taxonomy" id="29856"/>
    <lineage>
        <taxon>Eukaryota</taxon>
        <taxon>Fungi</taxon>
        <taxon>Dikarya</taxon>
        <taxon>Ascomycota</taxon>
        <taxon>Pezizomycotina</taxon>
        <taxon>Sordariomycetes</taxon>
        <taxon>Hypocreomycetidae</taxon>
        <taxon>Hypocreales</taxon>
        <taxon>Bionectriaceae</taxon>
        <taxon>Clonostachys</taxon>
    </lineage>
</organism>